<name>A0ABZ3DS70_9BURK</name>
<proteinExistence type="predicted"/>
<dbReference type="PROSITE" id="PS51186">
    <property type="entry name" value="GNAT"/>
    <property type="match status" value="1"/>
</dbReference>
<dbReference type="PANTHER" id="PTHR43233">
    <property type="entry name" value="FAMILY N-ACETYLTRANSFERASE, PUTATIVE (AFU_ORTHOLOGUE AFUA_6G03350)-RELATED"/>
    <property type="match status" value="1"/>
</dbReference>
<organism evidence="2 3">
    <name type="scientific">Burkholderia arboris</name>
    <dbReference type="NCBI Taxonomy" id="488730"/>
    <lineage>
        <taxon>Bacteria</taxon>
        <taxon>Pseudomonadati</taxon>
        <taxon>Pseudomonadota</taxon>
        <taxon>Betaproteobacteria</taxon>
        <taxon>Burkholderiales</taxon>
        <taxon>Burkholderiaceae</taxon>
        <taxon>Burkholderia</taxon>
        <taxon>Burkholderia cepacia complex</taxon>
    </lineage>
</organism>
<dbReference type="InterPro" id="IPR053144">
    <property type="entry name" value="Acetyltransferase_Butenolide"/>
</dbReference>
<dbReference type="CDD" id="cd04301">
    <property type="entry name" value="NAT_SF"/>
    <property type="match status" value="1"/>
</dbReference>
<evidence type="ECO:0000313" key="2">
    <source>
        <dbReference type="EMBL" id="XAE52040.1"/>
    </source>
</evidence>
<dbReference type="Proteomes" id="UP001448498">
    <property type="component" value="Chromosome 3"/>
</dbReference>
<evidence type="ECO:0000259" key="1">
    <source>
        <dbReference type="PROSITE" id="PS51186"/>
    </source>
</evidence>
<reference evidence="2 3" key="1">
    <citation type="submission" date="2022-10" db="EMBL/GenBank/DDBJ databases">
        <title>Genomic of Burkholderia cepacia PN-1.</title>
        <authorList>
            <person name="Yang Y."/>
            <person name="Guan H."/>
            <person name="Huang J."/>
        </authorList>
    </citation>
    <scope>NUCLEOTIDE SEQUENCE [LARGE SCALE GENOMIC DNA]</scope>
    <source>
        <strain evidence="2 3">PN-1</strain>
    </source>
</reference>
<sequence>MGYVIHQEVPSVSTYIETRVAAGLSRKSGQAATLGLKNGLFSVVAYWGSVPVGIGRVIGDGGCFFEIVDIAVLPAHQKKGVGDLIMRALMRYIHENAPPTAYVSLMADHGTPKFYERYGFQPSVLPEKAGMFLRIE</sequence>
<dbReference type="EMBL" id="CP109822">
    <property type="protein sequence ID" value="XAE52040.1"/>
    <property type="molecule type" value="Genomic_DNA"/>
</dbReference>
<dbReference type="Pfam" id="PF13508">
    <property type="entry name" value="Acetyltransf_7"/>
    <property type="match status" value="1"/>
</dbReference>
<dbReference type="Gene3D" id="3.40.630.30">
    <property type="match status" value="1"/>
</dbReference>
<accession>A0ABZ3DS70</accession>
<gene>
    <name evidence="2" type="ORF">OHZ10_21110</name>
</gene>
<keyword evidence="3" id="KW-1185">Reference proteome</keyword>
<dbReference type="SUPFAM" id="SSF55729">
    <property type="entry name" value="Acyl-CoA N-acyltransferases (Nat)"/>
    <property type="match status" value="1"/>
</dbReference>
<feature type="domain" description="N-acetyltransferase" evidence="1">
    <location>
        <begin position="1"/>
        <end position="136"/>
    </location>
</feature>
<evidence type="ECO:0000313" key="3">
    <source>
        <dbReference type="Proteomes" id="UP001448498"/>
    </source>
</evidence>
<dbReference type="InterPro" id="IPR016181">
    <property type="entry name" value="Acyl_CoA_acyltransferase"/>
</dbReference>
<dbReference type="RefSeq" id="WP_342705707.1">
    <property type="nucleotide sequence ID" value="NZ_CP109822.1"/>
</dbReference>
<dbReference type="PANTHER" id="PTHR43233:SF1">
    <property type="entry name" value="FAMILY N-ACETYLTRANSFERASE, PUTATIVE (AFU_ORTHOLOGUE AFUA_6G03350)-RELATED"/>
    <property type="match status" value="1"/>
</dbReference>
<protein>
    <submittedName>
        <fullName evidence="2">GNAT family N-acetyltransferase</fullName>
    </submittedName>
</protein>
<dbReference type="InterPro" id="IPR000182">
    <property type="entry name" value="GNAT_dom"/>
</dbReference>